<keyword evidence="2" id="KW-1185">Reference proteome</keyword>
<dbReference type="EMBL" id="NBNE01000140">
    <property type="protein sequence ID" value="OWZ22399.1"/>
    <property type="molecule type" value="Genomic_DNA"/>
</dbReference>
<name>A0A225WZC7_9STRA</name>
<evidence type="ECO:0000313" key="2">
    <source>
        <dbReference type="Proteomes" id="UP000198211"/>
    </source>
</evidence>
<reference evidence="2" key="1">
    <citation type="submission" date="2017-03" db="EMBL/GenBank/DDBJ databases">
        <title>Phytopthora megakarya and P. palmivora, two closely related causual agents of cacao black pod achieved similar genome size and gene model numbers by different mechanisms.</title>
        <authorList>
            <person name="Ali S."/>
            <person name="Shao J."/>
            <person name="Larry D.J."/>
            <person name="Kronmiller B."/>
            <person name="Shen D."/>
            <person name="Strem M.D."/>
            <person name="Melnick R.L."/>
            <person name="Guiltinan M.J."/>
            <person name="Tyler B.M."/>
            <person name="Meinhardt L.W."/>
            <person name="Bailey B.A."/>
        </authorList>
    </citation>
    <scope>NUCLEOTIDE SEQUENCE [LARGE SCALE GENOMIC DNA]</scope>
    <source>
        <strain evidence="2">zdho120</strain>
    </source>
</reference>
<evidence type="ECO:0000313" key="1">
    <source>
        <dbReference type="EMBL" id="OWZ22399.1"/>
    </source>
</evidence>
<dbReference type="OrthoDB" id="99342at2759"/>
<dbReference type="Proteomes" id="UP000198211">
    <property type="component" value="Unassembled WGS sequence"/>
</dbReference>
<dbReference type="AlphaFoldDB" id="A0A225WZC7"/>
<proteinExistence type="predicted"/>
<comment type="caution">
    <text evidence="1">The sequence shown here is derived from an EMBL/GenBank/DDBJ whole genome shotgun (WGS) entry which is preliminary data.</text>
</comment>
<organism evidence="1 2">
    <name type="scientific">Phytophthora megakarya</name>
    <dbReference type="NCBI Taxonomy" id="4795"/>
    <lineage>
        <taxon>Eukaryota</taxon>
        <taxon>Sar</taxon>
        <taxon>Stramenopiles</taxon>
        <taxon>Oomycota</taxon>
        <taxon>Peronosporomycetes</taxon>
        <taxon>Peronosporales</taxon>
        <taxon>Peronosporaceae</taxon>
        <taxon>Phytophthora</taxon>
    </lineage>
</organism>
<sequence>MRKLREEAATLSSKLFTMLAKREQFLRNAISTRHSWKMWASIECEKRKRAEHDNQKMKKAIVELQIISSSLKKALEKVNAYDVLDFVLNLQPLPNRPLFQINYSDSVLVELADSLDWLRLDADTLFPTVDTNVTISFRSQHSNQGVNGVRMETRSVTPITSDVQGAADIIWFYIAKINENADQKFGNVMNTFRRYDENGRTVLVERTRWFLPTEGLLFEDQNWTVISPSMDDRLDMATSKNCYRLEIKSLDSTVLSPRAIQIQKMVFDAISEKMRLVNQKMQDTILNHVNFGEL</sequence>
<accession>A0A225WZC7</accession>
<evidence type="ECO:0008006" key="3">
    <source>
        <dbReference type="Google" id="ProtNLM"/>
    </source>
</evidence>
<protein>
    <recommendedName>
        <fullName evidence="3">M96 mating-specific protein</fullName>
    </recommendedName>
</protein>
<gene>
    <name evidence="1" type="ORF">PHMEG_0002907</name>
</gene>